<dbReference type="PANTHER" id="PTHR30250:SF10">
    <property type="entry name" value="LIPOPOLYSACCHARIDE BIOSYNTHESIS PROTEIN WZXC"/>
    <property type="match status" value="1"/>
</dbReference>
<keyword evidence="4 7" id="KW-0812">Transmembrane</keyword>
<dbReference type="RefSeq" id="WP_188510992.1">
    <property type="nucleotide sequence ID" value="NZ_BMGB01000001.1"/>
</dbReference>
<feature type="transmembrane region" description="Helical" evidence="7">
    <location>
        <begin position="111"/>
        <end position="130"/>
    </location>
</feature>
<feature type="transmembrane region" description="Helical" evidence="7">
    <location>
        <begin position="413"/>
        <end position="438"/>
    </location>
</feature>
<gene>
    <name evidence="8" type="ORF">GCM10010979_25940</name>
</gene>
<protein>
    <submittedName>
        <fullName evidence="8">Polysaccharide biosynthesis protein</fullName>
    </submittedName>
</protein>
<evidence type="ECO:0000256" key="6">
    <source>
        <dbReference type="ARBA" id="ARBA00023136"/>
    </source>
</evidence>
<evidence type="ECO:0000313" key="9">
    <source>
        <dbReference type="Proteomes" id="UP000606922"/>
    </source>
</evidence>
<feature type="transmembrane region" description="Helical" evidence="7">
    <location>
        <begin position="142"/>
        <end position="166"/>
    </location>
</feature>
<dbReference type="Pfam" id="PF13440">
    <property type="entry name" value="Polysacc_synt_3"/>
    <property type="match status" value="1"/>
</dbReference>
<reference evidence="8" key="1">
    <citation type="journal article" date="2014" name="Int. J. Syst. Evol. Microbiol.">
        <title>Complete genome sequence of Corynebacterium casei LMG S-19264T (=DSM 44701T), isolated from a smear-ripened cheese.</title>
        <authorList>
            <consortium name="US DOE Joint Genome Institute (JGI-PGF)"/>
            <person name="Walter F."/>
            <person name="Albersmeier A."/>
            <person name="Kalinowski J."/>
            <person name="Ruckert C."/>
        </authorList>
    </citation>
    <scope>NUCLEOTIDE SEQUENCE</scope>
    <source>
        <strain evidence="8">CGMCC 1.12813</strain>
    </source>
</reference>
<proteinExistence type="inferred from homology"/>
<comment type="similarity">
    <text evidence="2">Belongs to the polysaccharide synthase family.</text>
</comment>
<keyword evidence="5 7" id="KW-1133">Transmembrane helix</keyword>
<feature type="transmembrane region" description="Helical" evidence="7">
    <location>
        <begin position="444"/>
        <end position="465"/>
    </location>
</feature>
<evidence type="ECO:0000313" key="8">
    <source>
        <dbReference type="EMBL" id="GGB10146.1"/>
    </source>
</evidence>
<evidence type="ECO:0000256" key="5">
    <source>
        <dbReference type="ARBA" id="ARBA00022989"/>
    </source>
</evidence>
<comment type="subcellular location">
    <subcellularLocation>
        <location evidence="1">Cell membrane</location>
        <topology evidence="1">Multi-pass membrane protein</topology>
    </subcellularLocation>
</comment>
<dbReference type="AlphaFoldDB" id="A0A916SPD8"/>
<feature type="transmembrane region" description="Helical" evidence="7">
    <location>
        <begin position="357"/>
        <end position="375"/>
    </location>
</feature>
<feature type="transmembrane region" description="Helical" evidence="7">
    <location>
        <begin position="83"/>
        <end position="105"/>
    </location>
</feature>
<feature type="transmembrane region" description="Helical" evidence="7">
    <location>
        <begin position="46"/>
        <end position="71"/>
    </location>
</feature>
<feature type="transmembrane region" description="Helical" evidence="7">
    <location>
        <begin position="325"/>
        <end position="345"/>
    </location>
</feature>
<name>A0A916SPD8_9MICO</name>
<evidence type="ECO:0000256" key="4">
    <source>
        <dbReference type="ARBA" id="ARBA00022692"/>
    </source>
</evidence>
<sequence length="494" mass="51781">MSTEGLGDRAAAGVLWTVLQKWVVRLGGLLTVAILARILVPEDFGVVAIAMTVIPLIYLLSDLGFSTYVVQTADASQKVLSTAFWYSAVAGVLLAAGLVLLAPVLGAAFSLPAVVPVLTGLSPAVLFVSLASIPTALLRRRLAFRALALQSFAAGAVGQVTAIAVALMGWGVWALVLQLLVNQAVVLGFAWWSARWRPGFEFSRPEFATMFRFGTNVVGVELVALARLWAETAIVVSTLGVTALGFLNIAQRLIQATHDLSAAAILPVSTVVFSQIRSTVDRLRAGYLRALGLSYVVVMPVMVFVAVGAPHIIPLMFGGQWGPSIVPAQALAVAGIMTLGAMLDNGLFYGVGKPGRWLAYAIGIDVLTVGTTLFASRYGLVGISVGFVGVAFVATVVRWMLVGRLLETSTWRVAKPFTLVSIAGAVSAAGGIAAMALFAALPAFVVLLLVGVVVVGLHVGVVRLVQPATFHEIVGLVRRKLRRGRVVAAEGVPA</sequence>
<keyword evidence="3" id="KW-1003">Cell membrane</keyword>
<dbReference type="InterPro" id="IPR050833">
    <property type="entry name" value="Poly_Biosynth_Transport"/>
</dbReference>
<evidence type="ECO:0000256" key="2">
    <source>
        <dbReference type="ARBA" id="ARBA00007430"/>
    </source>
</evidence>
<keyword evidence="9" id="KW-1185">Reference proteome</keyword>
<feature type="transmembrane region" description="Helical" evidence="7">
    <location>
        <begin position="292"/>
        <end position="313"/>
    </location>
</feature>
<evidence type="ECO:0000256" key="7">
    <source>
        <dbReference type="SAM" id="Phobius"/>
    </source>
</evidence>
<dbReference type="PANTHER" id="PTHR30250">
    <property type="entry name" value="PST FAMILY PREDICTED COLANIC ACID TRANSPORTER"/>
    <property type="match status" value="1"/>
</dbReference>
<dbReference type="EMBL" id="BMGB01000001">
    <property type="protein sequence ID" value="GGB10146.1"/>
    <property type="molecule type" value="Genomic_DNA"/>
</dbReference>
<dbReference type="CDD" id="cd13127">
    <property type="entry name" value="MATE_tuaB_like"/>
    <property type="match status" value="1"/>
</dbReference>
<evidence type="ECO:0000256" key="1">
    <source>
        <dbReference type="ARBA" id="ARBA00004651"/>
    </source>
</evidence>
<accession>A0A916SPD8</accession>
<reference evidence="8" key="2">
    <citation type="submission" date="2020-09" db="EMBL/GenBank/DDBJ databases">
        <authorList>
            <person name="Sun Q."/>
            <person name="Zhou Y."/>
        </authorList>
    </citation>
    <scope>NUCLEOTIDE SEQUENCE</scope>
    <source>
        <strain evidence="8">CGMCC 1.12813</strain>
    </source>
</reference>
<comment type="caution">
    <text evidence="8">The sequence shown here is derived from an EMBL/GenBank/DDBJ whole genome shotgun (WGS) entry which is preliminary data.</text>
</comment>
<organism evidence="8 9">
    <name type="scientific">Conyzicola nivalis</name>
    <dbReference type="NCBI Taxonomy" id="1477021"/>
    <lineage>
        <taxon>Bacteria</taxon>
        <taxon>Bacillati</taxon>
        <taxon>Actinomycetota</taxon>
        <taxon>Actinomycetes</taxon>
        <taxon>Micrococcales</taxon>
        <taxon>Microbacteriaceae</taxon>
        <taxon>Conyzicola</taxon>
    </lineage>
</organism>
<dbReference type="Proteomes" id="UP000606922">
    <property type="component" value="Unassembled WGS sequence"/>
</dbReference>
<feature type="transmembrane region" description="Helical" evidence="7">
    <location>
        <begin position="381"/>
        <end position="401"/>
    </location>
</feature>
<dbReference type="GO" id="GO:0005886">
    <property type="term" value="C:plasma membrane"/>
    <property type="evidence" value="ECO:0007669"/>
    <property type="project" value="UniProtKB-SubCell"/>
</dbReference>
<keyword evidence="6 7" id="KW-0472">Membrane</keyword>
<feature type="transmembrane region" description="Helical" evidence="7">
    <location>
        <begin position="172"/>
        <end position="194"/>
    </location>
</feature>
<feature type="transmembrane region" description="Helical" evidence="7">
    <location>
        <begin position="22"/>
        <end position="40"/>
    </location>
</feature>
<evidence type="ECO:0000256" key="3">
    <source>
        <dbReference type="ARBA" id="ARBA00022475"/>
    </source>
</evidence>